<dbReference type="InterPro" id="IPR056078">
    <property type="entry name" value="DUF7661"/>
</dbReference>
<dbReference type="RefSeq" id="WP_168837507.1">
    <property type="nucleotide sequence ID" value="NZ_JABAIK010000020.1"/>
</dbReference>
<accession>A0A7X8TT63</accession>
<proteinExistence type="predicted"/>
<feature type="domain" description="DUF7661" evidence="1">
    <location>
        <begin position="4"/>
        <end position="71"/>
    </location>
</feature>
<comment type="caution">
    <text evidence="2">The sequence shown here is derived from an EMBL/GenBank/DDBJ whole genome shotgun (WGS) entry which is preliminary data.</text>
</comment>
<keyword evidence="3" id="KW-1185">Reference proteome</keyword>
<evidence type="ECO:0000313" key="3">
    <source>
        <dbReference type="Proteomes" id="UP000535589"/>
    </source>
</evidence>
<evidence type="ECO:0000259" key="1">
    <source>
        <dbReference type="Pfam" id="PF24697"/>
    </source>
</evidence>
<evidence type="ECO:0000313" key="2">
    <source>
        <dbReference type="EMBL" id="NLS14412.1"/>
    </source>
</evidence>
<protein>
    <recommendedName>
        <fullName evidence="1">DUF7661 domain-containing protein</fullName>
    </recommendedName>
</protein>
<gene>
    <name evidence="2" type="ORF">HGP28_16145</name>
</gene>
<sequence length="73" mass="8750">MTKNFNVFGKRMVVVRHYDEWQLFSISEVGMRSRIYDVVIPSDLCESKLVQYLDDIYHEMATPRHPKVVEFRV</sequence>
<name>A0A7X8TT63_9VIBR</name>
<organism evidence="2 3">
    <name type="scientific">Vibrio agarilyticus</name>
    <dbReference type="NCBI Taxonomy" id="2726741"/>
    <lineage>
        <taxon>Bacteria</taxon>
        <taxon>Pseudomonadati</taxon>
        <taxon>Pseudomonadota</taxon>
        <taxon>Gammaproteobacteria</taxon>
        <taxon>Vibrionales</taxon>
        <taxon>Vibrionaceae</taxon>
        <taxon>Vibrio</taxon>
    </lineage>
</organism>
<dbReference type="Proteomes" id="UP000535589">
    <property type="component" value="Unassembled WGS sequence"/>
</dbReference>
<reference evidence="2 3" key="1">
    <citation type="submission" date="2020-04" db="EMBL/GenBank/DDBJ databases">
        <title>Vibrio sp. SM6, a novel species isolated from seawater.</title>
        <authorList>
            <person name="Wang X."/>
        </authorList>
    </citation>
    <scope>NUCLEOTIDE SEQUENCE [LARGE SCALE GENOMIC DNA]</scope>
    <source>
        <strain evidence="2 3">SM6</strain>
    </source>
</reference>
<dbReference type="EMBL" id="JABAIK010000020">
    <property type="protein sequence ID" value="NLS14412.1"/>
    <property type="molecule type" value="Genomic_DNA"/>
</dbReference>
<dbReference type="Pfam" id="PF24697">
    <property type="entry name" value="DUF7661"/>
    <property type="match status" value="1"/>
</dbReference>
<dbReference type="AlphaFoldDB" id="A0A7X8TT63"/>